<dbReference type="GO" id="GO:0004175">
    <property type="term" value="F:endopeptidase activity"/>
    <property type="evidence" value="ECO:0007669"/>
    <property type="project" value="UniProtKB-ARBA"/>
</dbReference>
<organism evidence="3 4">
    <name type="scientific">Streptomyces paludis</name>
    <dbReference type="NCBI Taxonomy" id="2282738"/>
    <lineage>
        <taxon>Bacteria</taxon>
        <taxon>Bacillati</taxon>
        <taxon>Actinomycetota</taxon>
        <taxon>Actinomycetes</taxon>
        <taxon>Kitasatosporales</taxon>
        <taxon>Streptomycetaceae</taxon>
        <taxon>Streptomyces</taxon>
    </lineage>
</organism>
<gene>
    <name evidence="3" type="ORF">DVK44_22440</name>
</gene>
<dbReference type="InterPro" id="IPR003675">
    <property type="entry name" value="Rce1/LyrA-like_dom"/>
</dbReference>
<name>A0A345HTC9_9ACTN</name>
<sequence length="252" mass="27236">MVRRWKLHVVRHPVLGAVELTLAWHAVLLLVAEVILPPLAPRWFPDLGSALVNVACAVAVLGLLWRWGWLRSSGVATLGAPRRWWLAVPLLLVECSYAAAGVSGGPGTLVGGVVLLFWGSVNEEFQSRGLVQRAAAPLGPARTSVLVGVLFGVGHFQNYLFFGSPLDNTLWQVLSTSLFGFGCATLRYATGSVWPGVVVHWSGNFFSIHSPGAAPDWWQACVYVFPVGYGVWLLRSHITHIGADDGVHRAAT</sequence>
<accession>A0A345HTC9</accession>
<proteinExistence type="predicted"/>
<evidence type="ECO:0000313" key="3">
    <source>
        <dbReference type="EMBL" id="AXG79953.1"/>
    </source>
</evidence>
<feature type="transmembrane region" description="Helical" evidence="1">
    <location>
        <begin position="12"/>
        <end position="35"/>
    </location>
</feature>
<dbReference type="GO" id="GO:0080120">
    <property type="term" value="P:CAAX-box protein maturation"/>
    <property type="evidence" value="ECO:0007669"/>
    <property type="project" value="UniProtKB-ARBA"/>
</dbReference>
<keyword evidence="3" id="KW-0378">Hydrolase</keyword>
<keyword evidence="3" id="KW-0482">Metalloprotease</keyword>
<dbReference type="EMBL" id="CP031194">
    <property type="protein sequence ID" value="AXG79953.1"/>
    <property type="molecule type" value="Genomic_DNA"/>
</dbReference>
<dbReference type="RefSeq" id="WP_114661277.1">
    <property type="nucleotide sequence ID" value="NZ_CP031194.1"/>
</dbReference>
<protein>
    <submittedName>
        <fullName evidence="3">CPBP family intramembrane metalloprotease</fullName>
    </submittedName>
</protein>
<keyword evidence="4" id="KW-1185">Reference proteome</keyword>
<keyword evidence="1" id="KW-0472">Membrane</keyword>
<feature type="domain" description="CAAX prenyl protease 2/Lysostaphin resistance protein A-like" evidence="2">
    <location>
        <begin position="108"/>
        <end position="206"/>
    </location>
</feature>
<keyword evidence="1" id="KW-0812">Transmembrane</keyword>
<feature type="transmembrane region" description="Helical" evidence="1">
    <location>
        <begin position="47"/>
        <end position="65"/>
    </location>
</feature>
<evidence type="ECO:0000259" key="2">
    <source>
        <dbReference type="Pfam" id="PF02517"/>
    </source>
</evidence>
<evidence type="ECO:0000256" key="1">
    <source>
        <dbReference type="SAM" id="Phobius"/>
    </source>
</evidence>
<evidence type="ECO:0000313" key="4">
    <source>
        <dbReference type="Proteomes" id="UP000253868"/>
    </source>
</evidence>
<keyword evidence="3" id="KW-0645">Protease</keyword>
<dbReference type="AlphaFoldDB" id="A0A345HTC9"/>
<dbReference type="Pfam" id="PF02517">
    <property type="entry name" value="Rce1-like"/>
    <property type="match status" value="1"/>
</dbReference>
<dbReference type="OrthoDB" id="2222521at2"/>
<dbReference type="GO" id="GO:0006508">
    <property type="term" value="P:proteolysis"/>
    <property type="evidence" value="ECO:0007669"/>
    <property type="project" value="UniProtKB-KW"/>
</dbReference>
<reference evidence="4" key="1">
    <citation type="submission" date="2018-07" db="EMBL/GenBank/DDBJ databases">
        <authorList>
            <person name="Zhao J."/>
        </authorList>
    </citation>
    <scope>NUCLEOTIDE SEQUENCE [LARGE SCALE GENOMIC DNA]</scope>
    <source>
        <strain evidence="4">GSSD-12</strain>
    </source>
</reference>
<keyword evidence="1" id="KW-1133">Transmembrane helix</keyword>
<dbReference type="KEGG" id="spad:DVK44_22440"/>
<dbReference type="GO" id="GO:0008237">
    <property type="term" value="F:metallopeptidase activity"/>
    <property type="evidence" value="ECO:0007669"/>
    <property type="project" value="UniProtKB-KW"/>
</dbReference>
<dbReference type="Proteomes" id="UP000253868">
    <property type="component" value="Chromosome"/>
</dbReference>